<reference evidence="2" key="1">
    <citation type="submission" date="2022-11" db="UniProtKB">
        <authorList>
            <consortium name="WormBaseParasite"/>
        </authorList>
    </citation>
    <scope>IDENTIFICATION</scope>
</reference>
<dbReference type="AlphaFoldDB" id="A0A915JDJ7"/>
<evidence type="ECO:0000313" key="2">
    <source>
        <dbReference type="WBParaSite" id="nRc.2.0.1.t24247-RA"/>
    </source>
</evidence>
<organism evidence="1 2">
    <name type="scientific">Romanomermis culicivorax</name>
    <name type="common">Nematode worm</name>
    <dbReference type="NCBI Taxonomy" id="13658"/>
    <lineage>
        <taxon>Eukaryota</taxon>
        <taxon>Metazoa</taxon>
        <taxon>Ecdysozoa</taxon>
        <taxon>Nematoda</taxon>
        <taxon>Enoplea</taxon>
        <taxon>Dorylaimia</taxon>
        <taxon>Mermithida</taxon>
        <taxon>Mermithoidea</taxon>
        <taxon>Mermithidae</taxon>
        <taxon>Romanomermis</taxon>
    </lineage>
</organism>
<dbReference type="Proteomes" id="UP000887565">
    <property type="component" value="Unplaced"/>
</dbReference>
<proteinExistence type="predicted"/>
<dbReference type="WBParaSite" id="nRc.2.0.1.t24247-RA">
    <property type="protein sequence ID" value="nRc.2.0.1.t24247-RA"/>
    <property type="gene ID" value="nRc.2.0.1.g24247"/>
</dbReference>
<evidence type="ECO:0000313" key="1">
    <source>
        <dbReference type="Proteomes" id="UP000887565"/>
    </source>
</evidence>
<protein>
    <submittedName>
        <fullName evidence="2">Uncharacterized protein</fullName>
    </submittedName>
</protein>
<accession>A0A915JDJ7</accession>
<keyword evidence="1" id="KW-1185">Reference proteome</keyword>
<name>A0A915JDJ7_ROMCU</name>
<sequence>MTTAKEKIDCPNKTNEIIELIKYEEVGQTVAYLARRVGGWEPKAPFDTAPSAPLLTLSDRCVTGARSDKEGLTLLIFGD</sequence>